<comment type="caution">
    <text evidence="7">Lacks conserved residue(s) required for the propagation of feature annotation.</text>
</comment>
<dbReference type="PANTHER" id="PTHR14949:SF21">
    <property type="entry name" value="EPIDERMAL GROWTH FACTOR-LIKE PROTEIN 7"/>
    <property type="match status" value="1"/>
</dbReference>
<dbReference type="GO" id="GO:0009986">
    <property type="term" value="C:cell surface"/>
    <property type="evidence" value="ECO:0007669"/>
    <property type="project" value="TreeGrafter"/>
</dbReference>
<dbReference type="GO" id="GO:0045746">
    <property type="term" value="P:negative regulation of Notch signaling pathway"/>
    <property type="evidence" value="ECO:0007669"/>
    <property type="project" value="Ensembl"/>
</dbReference>
<dbReference type="CDD" id="cd00054">
    <property type="entry name" value="EGF_CA"/>
    <property type="match status" value="2"/>
</dbReference>
<evidence type="ECO:0000313" key="11">
    <source>
        <dbReference type="Ensembl" id="ENSPMRP00000035236.1"/>
    </source>
</evidence>
<sequence>MRRISCLLALVLFILAVINAECSSRPGPRVCSMGLKSQVVSYLVSHAQPMYQPYLTLCQGYRLCSMYRTIYKTAQRLAYRKQSYPTYACCPGWRRANSAPGHGCSIAICRPPCQNGGKCLSPNKCSCPSGWSGKSCQKDVDECAGGRHGCSHTCHNVVGSYRCTCQQGYELGVDGRTCEALGVPTDAVSPGKANVDQANSWGGLVALPCISAIIILNSKFQLTLAPFLKVEVPGLEGTPADPIALLVHSLQKLDRIDSLSEQISFLEERLEICSCKNER</sequence>
<dbReference type="Pfam" id="PF07645">
    <property type="entry name" value="EGF_CA"/>
    <property type="match status" value="1"/>
</dbReference>
<dbReference type="GO" id="GO:0005102">
    <property type="term" value="F:signaling receptor binding"/>
    <property type="evidence" value="ECO:0007669"/>
    <property type="project" value="TreeGrafter"/>
</dbReference>
<feature type="domain" description="EGF-like" evidence="9">
    <location>
        <begin position="105"/>
        <end position="137"/>
    </location>
</feature>
<feature type="chain" id="PRO_5025546472" evidence="8">
    <location>
        <begin position="21"/>
        <end position="279"/>
    </location>
</feature>
<evidence type="ECO:0000256" key="3">
    <source>
        <dbReference type="ARBA" id="ARBA00022737"/>
    </source>
</evidence>
<dbReference type="Pfam" id="PF07546">
    <property type="entry name" value="EMI"/>
    <property type="match status" value="1"/>
</dbReference>
<dbReference type="OMA" id="SIAICRP"/>
<dbReference type="PROSITE" id="PS50026">
    <property type="entry name" value="EGF_3"/>
    <property type="match status" value="2"/>
</dbReference>
<protein>
    <submittedName>
        <fullName evidence="11">EGF like domain multiple 7</fullName>
    </submittedName>
</protein>
<dbReference type="PROSITE" id="PS00022">
    <property type="entry name" value="EGF_1"/>
    <property type="match status" value="1"/>
</dbReference>
<keyword evidence="2 8" id="KW-0732">Signal</keyword>
<feature type="disulfide bond" evidence="7">
    <location>
        <begin position="109"/>
        <end position="119"/>
    </location>
</feature>
<dbReference type="AlphaFoldDB" id="A0A670KEE4"/>
<reference evidence="11" key="1">
    <citation type="submission" date="2025-08" db="UniProtKB">
        <authorList>
            <consortium name="Ensembl"/>
        </authorList>
    </citation>
    <scope>IDENTIFICATION</scope>
</reference>
<accession>A0A670KEE4</accession>
<feature type="domain" description="EMI" evidence="10">
    <location>
        <begin position="27"/>
        <end position="106"/>
    </location>
</feature>
<dbReference type="Gene3D" id="2.10.25.10">
    <property type="entry name" value="Laminin"/>
    <property type="match status" value="2"/>
</dbReference>
<evidence type="ECO:0000256" key="2">
    <source>
        <dbReference type="ARBA" id="ARBA00022729"/>
    </source>
</evidence>
<name>A0A670KEE4_PODMU</name>
<dbReference type="SUPFAM" id="SSF57196">
    <property type="entry name" value="EGF/Laminin"/>
    <property type="match status" value="2"/>
</dbReference>
<keyword evidence="6 7" id="KW-1015">Disulfide bond</keyword>
<dbReference type="InterPro" id="IPR013111">
    <property type="entry name" value="EGF_extracell"/>
</dbReference>
<evidence type="ECO:0000256" key="6">
    <source>
        <dbReference type="ARBA" id="ARBA00023157"/>
    </source>
</evidence>
<gene>
    <name evidence="11" type="primary">EGFL7</name>
</gene>
<keyword evidence="12" id="KW-1185">Reference proteome</keyword>
<dbReference type="InterPro" id="IPR049883">
    <property type="entry name" value="NOTCH1_EGF-like"/>
</dbReference>
<dbReference type="GO" id="GO:0005576">
    <property type="term" value="C:extracellular region"/>
    <property type="evidence" value="ECO:0007669"/>
    <property type="project" value="TreeGrafter"/>
</dbReference>
<dbReference type="PROSITE" id="PS01187">
    <property type="entry name" value="EGF_CA"/>
    <property type="match status" value="1"/>
</dbReference>
<dbReference type="InterPro" id="IPR001881">
    <property type="entry name" value="EGF-like_Ca-bd_dom"/>
</dbReference>
<evidence type="ECO:0000256" key="8">
    <source>
        <dbReference type="SAM" id="SignalP"/>
    </source>
</evidence>
<dbReference type="PROSITE" id="PS51041">
    <property type="entry name" value="EMI"/>
    <property type="match status" value="1"/>
</dbReference>
<dbReference type="SMART" id="SM00179">
    <property type="entry name" value="EGF_CA"/>
    <property type="match status" value="2"/>
</dbReference>
<dbReference type="Proteomes" id="UP000472272">
    <property type="component" value="Unplaced"/>
</dbReference>
<dbReference type="Ensembl" id="ENSPMRT00000037362.1">
    <property type="protein sequence ID" value="ENSPMRP00000035236.1"/>
    <property type="gene ID" value="ENSPMRG00000022810.1"/>
</dbReference>
<dbReference type="InterPro" id="IPR000742">
    <property type="entry name" value="EGF"/>
</dbReference>
<keyword evidence="5" id="KW-0175">Coiled coil</keyword>
<evidence type="ECO:0000259" key="9">
    <source>
        <dbReference type="PROSITE" id="PS50026"/>
    </source>
</evidence>
<reference evidence="11" key="2">
    <citation type="submission" date="2025-09" db="UniProtKB">
        <authorList>
            <consortium name="Ensembl"/>
        </authorList>
    </citation>
    <scope>IDENTIFICATION</scope>
</reference>
<evidence type="ECO:0000256" key="5">
    <source>
        <dbReference type="ARBA" id="ARBA00023054"/>
    </source>
</evidence>
<feature type="domain" description="EGF-like" evidence="9">
    <location>
        <begin position="139"/>
        <end position="179"/>
    </location>
</feature>
<keyword evidence="3" id="KW-0677">Repeat</keyword>
<dbReference type="InterPro" id="IPR011489">
    <property type="entry name" value="EMI_domain"/>
</dbReference>
<dbReference type="SMART" id="SM00181">
    <property type="entry name" value="EGF"/>
    <property type="match status" value="2"/>
</dbReference>
<keyword evidence="4" id="KW-0106">Calcium</keyword>
<dbReference type="PROSITE" id="PS00010">
    <property type="entry name" value="ASX_HYDROXYL"/>
    <property type="match status" value="1"/>
</dbReference>
<evidence type="ECO:0000256" key="4">
    <source>
        <dbReference type="ARBA" id="ARBA00022837"/>
    </source>
</evidence>
<keyword evidence="1 7" id="KW-0245">EGF-like domain</keyword>
<dbReference type="PROSITE" id="PS01186">
    <property type="entry name" value="EGF_2"/>
    <property type="match status" value="2"/>
</dbReference>
<dbReference type="GO" id="GO:0001938">
    <property type="term" value="P:positive regulation of endothelial cell proliferation"/>
    <property type="evidence" value="ECO:0007669"/>
    <property type="project" value="Ensembl"/>
</dbReference>
<dbReference type="InterPro" id="IPR018097">
    <property type="entry name" value="EGF_Ca-bd_CS"/>
</dbReference>
<evidence type="ECO:0000256" key="7">
    <source>
        <dbReference type="PROSITE-ProRule" id="PRU00076"/>
    </source>
</evidence>
<evidence type="ECO:0000259" key="10">
    <source>
        <dbReference type="PROSITE" id="PS51041"/>
    </source>
</evidence>
<organism evidence="11 12">
    <name type="scientific">Podarcis muralis</name>
    <name type="common">Wall lizard</name>
    <name type="synonym">Lacerta muralis</name>
    <dbReference type="NCBI Taxonomy" id="64176"/>
    <lineage>
        <taxon>Eukaryota</taxon>
        <taxon>Metazoa</taxon>
        <taxon>Chordata</taxon>
        <taxon>Craniata</taxon>
        <taxon>Vertebrata</taxon>
        <taxon>Euteleostomi</taxon>
        <taxon>Lepidosauria</taxon>
        <taxon>Squamata</taxon>
        <taxon>Bifurcata</taxon>
        <taxon>Unidentata</taxon>
        <taxon>Episquamata</taxon>
        <taxon>Laterata</taxon>
        <taxon>Lacertibaenia</taxon>
        <taxon>Lacertidae</taxon>
        <taxon>Podarcis</taxon>
    </lineage>
</organism>
<proteinExistence type="predicted"/>
<dbReference type="GO" id="GO:0005509">
    <property type="term" value="F:calcium ion binding"/>
    <property type="evidence" value="ECO:0007669"/>
    <property type="project" value="InterPro"/>
</dbReference>
<feature type="signal peptide" evidence="8">
    <location>
        <begin position="1"/>
        <end position="20"/>
    </location>
</feature>
<dbReference type="InterPro" id="IPR050969">
    <property type="entry name" value="Dev_Signal_Modulators"/>
</dbReference>
<dbReference type="FunFam" id="2.10.25.10:FF:000010">
    <property type="entry name" value="Pro-epidermal growth factor"/>
    <property type="match status" value="1"/>
</dbReference>
<dbReference type="InterPro" id="IPR000152">
    <property type="entry name" value="EGF-type_Asp/Asn_hydroxyl_site"/>
</dbReference>
<dbReference type="Pfam" id="PF07974">
    <property type="entry name" value="EGF_2"/>
    <property type="match status" value="1"/>
</dbReference>
<evidence type="ECO:0000256" key="1">
    <source>
        <dbReference type="ARBA" id="ARBA00022536"/>
    </source>
</evidence>
<feature type="disulfide bond" evidence="7">
    <location>
        <begin position="127"/>
        <end position="136"/>
    </location>
</feature>
<dbReference type="GeneTree" id="ENSGT00940000160015"/>
<dbReference type="PANTHER" id="PTHR14949">
    <property type="entry name" value="EGF-LIKE-DOMAIN, MULTIPLE 7, 8"/>
    <property type="match status" value="1"/>
</dbReference>
<evidence type="ECO:0000313" key="12">
    <source>
        <dbReference type="Proteomes" id="UP000472272"/>
    </source>
</evidence>